<keyword evidence="10" id="KW-1185">Reference proteome</keyword>
<feature type="region of interest" description="Disordered" evidence="6">
    <location>
        <begin position="273"/>
        <end position="353"/>
    </location>
</feature>
<dbReference type="PROSITE" id="PS00107">
    <property type="entry name" value="PROTEIN_KINASE_ATP"/>
    <property type="match status" value="1"/>
</dbReference>
<accession>A0A1M5E2R3</accession>
<keyword evidence="2 5" id="KW-0547">Nucleotide-binding</keyword>
<proteinExistence type="predicted"/>
<dbReference type="GO" id="GO:0004674">
    <property type="term" value="F:protein serine/threonine kinase activity"/>
    <property type="evidence" value="ECO:0007669"/>
    <property type="project" value="UniProtKB-KW"/>
</dbReference>
<dbReference type="PANTHER" id="PTHR43289">
    <property type="entry name" value="MITOGEN-ACTIVATED PROTEIN KINASE KINASE KINASE 20-RELATED"/>
    <property type="match status" value="1"/>
</dbReference>
<evidence type="ECO:0000313" key="9">
    <source>
        <dbReference type="EMBL" id="SHF73519.1"/>
    </source>
</evidence>
<evidence type="ECO:0000256" key="6">
    <source>
        <dbReference type="SAM" id="MobiDB-lite"/>
    </source>
</evidence>
<organism evidence="9 10">
    <name type="scientific">Jatrophihabitans endophyticus</name>
    <dbReference type="NCBI Taxonomy" id="1206085"/>
    <lineage>
        <taxon>Bacteria</taxon>
        <taxon>Bacillati</taxon>
        <taxon>Actinomycetota</taxon>
        <taxon>Actinomycetes</taxon>
        <taxon>Jatrophihabitantales</taxon>
        <taxon>Jatrophihabitantaceae</taxon>
        <taxon>Jatrophihabitans</taxon>
    </lineage>
</organism>
<dbReference type="RefSeq" id="WP_073386100.1">
    <property type="nucleotide sequence ID" value="NZ_FQVU01000001.1"/>
</dbReference>
<keyword evidence="1" id="KW-0808">Transferase</keyword>
<dbReference type="SUPFAM" id="SSF56112">
    <property type="entry name" value="Protein kinase-like (PK-like)"/>
    <property type="match status" value="1"/>
</dbReference>
<keyword evidence="7" id="KW-0812">Transmembrane</keyword>
<feature type="domain" description="Protein kinase" evidence="8">
    <location>
        <begin position="17"/>
        <end position="262"/>
    </location>
</feature>
<feature type="compositionally biased region" description="Pro residues" evidence="6">
    <location>
        <begin position="277"/>
        <end position="321"/>
    </location>
</feature>
<gene>
    <name evidence="9" type="ORF">SAMN05443575_0770</name>
</gene>
<dbReference type="InterPro" id="IPR017441">
    <property type="entry name" value="Protein_kinase_ATP_BS"/>
</dbReference>
<protein>
    <submittedName>
        <fullName evidence="9">Serine/threonine protein kinase</fullName>
    </submittedName>
</protein>
<dbReference type="PROSITE" id="PS50011">
    <property type="entry name" value="PROTEIN_KINASE_DOM"/>
    <property type="match status" value="1"/>
</dbReference>
<dbReference type="AlphaFoldDB" id="A0A1M5E2R3"/>
<reference evidence="9 10" key="1">
    <citation type="submission" date="2016-11" db="EMBL/GenBank/DDBJ databases">
        <authorList>
            <person name="Jaros S."/>
            <person name="Januszkiewicz K."/>
            <person name="Wedrychowicz H."/>
        </authorList>
    </citation>
    <scope>NUCLEOTIDE SEQUENCE [LARGE SCALE GENOMIC DNA]</scope>
    <source>
        <strain evidence="9 10">DSM 45627</strain>
    </source>
</reference>
<keyword evidence="3 9" id="KW-0418">Kinase</keyword>
<keyword evidence="9" id="KW-0723">Serine/threonine-protein kinase</keyword>
<dbReference type="InterPro" id="IPR000719">
    <property type="entry name" value="Prot_kinase_dom"/>
</dbReference>
<feature type="binding site" evidence="5">
    <location>
        <position position="45"/>
    </location>
    <ligand>
        <name>ATP</name>
        <dbReference type="ChEBI" id="CHEBI:30616"/>
    </ligand>
</feature>
<evidence type="ECO:0000256" key="7">
    <source>
        <dbReference type="SAM" id="Phobius"/>
    </source>
</evidence>
<dbReference type="Pfam" id="PF00069">
    <property type="entry name" value="Pkinase"/>
    <property type="match status" value="1"/>
</dbReference>
<dbReference type="InterPro" id="IPR008271">
    <property type="entry name" value="Ser/Thr_kinase_AS"/>
</dbReference>
<name>A0A1M5E2R3_9ACTN</name>
<feature type="compositionally biased region" description="Low complexity" evidence="6">
    <location>
        <begin position="334"/>
        <end position="346"/>
    </location>
</feature>
<evidence type="ECO:0000256" key="2">
    <source>
        <dbReference type="ARBA" id="ARBA00022741"/>
    </source>
</evidence>
<dbReference type="CDD" id="cd14014">
    <property type="entry name" value="STKc_PknB_like"/>
    <property type="match status" value="1"/>
</dbReference>
<dbReference type="InterPro" id="IPR011009">
    <property type="entry name" value="Kinase-like_dom_sf"/>
</dbReference>
<dbReference type="STRING" id="1206085.SAMN05443575_0770"/>
<keyword evidence="4 5" id="KW-0067">ATP-binding</keyword>
<dbReference type="PROSITE" id="PS00108">
    <property type="entry name" value="PROTEIN_KINASE_ST"/>
    <property type="match status" value="1"/>
</dbReference>
<evidence type="ECO:0000256" key="5">
    <source>
        <dbReference type="PROSITE-ProRule" id="PRU10141"/>
    </source>
</evidence>
<dbReference type="PANTHER" id="PTHR43289:SF34">
    <property type="entry name" value="SERINE_THREONINE-PROTEIN KINASE YBDM-RELATED"/>
    <property type="match status" value="1"/>
</dbReference>
<keyword evidence="7" id="KW-0472">Membrane</keyword>
<dbReference type="EMBL" id="FQVU01000001">
    <property type="protein sequence ID" value="SHF73519.1"/>
    <property type="molecule type" value="Genomic_DNA"/>
</dbReference>
<evidence type="ECO:0000256" key="4">
    <source>
        <dbReference type="ARBA" id="ARBA00022840"/>
    </source>
</evidence>
<dbReference type="Proteomes" id="UP000186132">
    <property type="component" value="Unassembled WGS sequence"/>
</dbReference>
<dbReference type="Gene3D" id="3.30.200.20">
    <property type="entry name" value="Phosphorylase Kinase, domain 1"/>
    <property type="match status" value="1"/>
</dbReference>
<evidence type="ECO:0000313" key="10">
    <source>
        <dbReference type="Proteomes" id="UP000186132"/>
    </source>
</evidence>
<sequence>MPTLELVATDPAQVGPYRLLHRLGSGGMGVVYLGEAPGGELVAVKCLPHGVGGDVRSRLRREAAFLSAVDHPRVAAFVAADTHAGRPWIAMQYVAGPSLAQASVPLGPAQLRHLTEGLADALAALHRQGLTHRDVKPGNIILTHDGPVLVDLGIAVGGELTALTAVGMVVGTPEWMAPEQFTGQGSGPAVDLWGWASVATYAATGRAPFGTGAIEALAHRIRYEQPDLRGVPEWLRGAVLAALAKDHRARPAAVDLAAVDGIRRVGTRLAAVRSVPPAGPPVPPTLLAPPMPAPPMPAPARGPVPPPSGSPRGAVPPPRGPVAPQRDGRPRPAGPVAAPRPTSRPTSRPPKRRSLVRRLLRRLLLTAVLLAVLAGCAVAAYAWARQELSDVPWRQTFDELRRSVGG</sequence>
<dbReference type="Gene3D" id="1.10.510.10">
    <property type="entry name" value="Transferase(Phosphotransferase) domain 1"/>
    <property type="match status" value="1"/>
</dbReference>
<feature type="transmembrane region" description="Helical" evidence="7">
    <location>
        <begin position="363"/>
        <end position="384"/>
    </location>
</feature>
<evidence type="ECO:0000256" key="3">
    <source>
        <dbReference type="ARBA" id="ARBA00022777"/>
    </source>
</evidence>
<dbReference type="SMART" id="SM00220">
    <property type="entry name" value="S_TKc"/>
    <property type="match status" value="1"/>
</dbReference>
<evidence type="ECO:0000256" key="1">
    <source>
        <dbReference type="ARBA" id="ARBA00022679"/>
    </source>
</evidence>
<evidence type="ECO:0000259" key="8">
    <source>
        <dbReference type="PROSITE" id="PS50011"/>
    </source>
</evidence>
<dbReference type="GO" id="GO:0005524">
    <property type="term" value="F:ATP binding"/>
    <property type="evidence" value="ECO:0007669"/>
    <property type="project" value="UniProtKB-UniRule"/>
</dbReference>
<keyword evidence="7" id="KW-1133">Transmembrane helix</keyword>
<dbReference type="OrthoDB" id="9762169at2"/>